<dbReference type="OrthoDB" id="6089803at2759"/>
<gene>
    <name evidence="1" type="ORF">C0Q70_17796</name>
</gene>
<dbReference type="Proteomes" id="UP000245119">
    <property type="component" value="Linkage Group LG11"/>
</dbReference>
<evidence type="ECO:0000313" key="1">
    <source>
        <dbReference type="EMBL" id="PVD21993.1"/>
    </source>
</evidence>
<organism evidence="1 2">
    <name type="scientific">Pomacea canaliculata</name>
    <name type="common">Golden apple snail</name>
    <dbReference type="NCBI Taxonomy" id="400727"/>
    <lineage>
        <taxon>Eukaryota</taxon>
        <taxon>Metazoa</taxon>
        <taxon>Spiralia</taxon>
        <taxon>Lophotrochozoa</taxon>
        <taxon>Mollusca</taxon>
        <taxon>Gastropoda</taxon>
        <taxon>Caenogastropoda</taxon>
        <taxon>Architaenioglossa</taxon>
        <taxon>Ampullarioidea</taxon>
        <taxon>Ampullariidae</taxon>
        <taxon>Pomacea</taxon>
    </lineage>
</organism>
<dbReference type="EMBL" id="PZQS01000011">
    <property type="protein sequence ID" value="PVD21993.1"/>
    <property type="molecule type" value="Genomic_DNA"/>
</dbReference>
<name>A0A2T7NLE8_POMCA</name>
<keyword evidence="2" id="KW-1185">Reference proteome</keyword>
<accession>A0A2T7NLE8</accession>
<evidence type="ECO:0000313" key="2">
    <source>
        <dbReference type="Proteomes" id="UP000245119"/>
    </source>
</evidence>
<proteinExistence type="predicted"/>
<reference evidence="1 2" key="1">
    <citation type="submission" date="2018-04" db="EMBL/GenBank/DDBJ databases">
        <title>The genome of golden apple snail Pomacea canaliculata provides insight into stress tolerance and invasive adaptation.</title>
        <authorList>
            <person name="Liu C."/>
            <person name="Liu B."/>
            <person name="Ren Y."/>
            <person name="Zhang Y."/>
            <person name="Wang H."/>
            <person name="Li S."/>
            <person name="Jiang F."/>
            <person name="Yin L."/>
            <person name="Zhang G."/>
            <person name="Qian W."/>
            <person name="Fan W."/>
        </authorList>
    </citation>
    <scope>NUCLEOTIDE SEQUENCE [LARGE SCALE GENOMIC DNA]</scope>
    <source>
        <strain evidence="1">SZHN2017</strain>
        <tissue evidence="1">Muscle</tissue>
    </source>
</reference>
<comment type="caution">
    <text evidence="1">The sequence shown here is derived from an EMBL/GenBank/DDBJ whole genome shotgun (WGS) entry which is preliminary data.</text>
</comment>
<dbReference type="AlphaFoldDB" id="A0A2T7NLE8"/>
<evidence type="ECO:0008006" key="3">
    <source>
        <dbReference type="Google" id="ProtNLM"/>
    </source>
</evidence>
<sequence>MVKVQPEVINEETTTTQTVDSTEPLWCENGGTLENGRCRCPIQYGGTTCQRLIRDCSEPYENGYRGQVVSLLILPAGTVTPFWILCVARLGWPELRAPAEQQVVLQHELVNSKDRNRNQFLRNQRV</sequence>
<protein>
    <recommendedName>
        <fullName evidence="3">EGF-like domain-containing protein</fullName>
    </recommendedName>
</protein>